<proteinExistence type="predicted"/>
<feature type="transmembrane region" description="Helical" evidence="6">
    <location>
        <begin position="12"/>
        <end position="30"/>
    </location>
</feature>
<dbReference type="GO" id="GO:0005886">
    <property type="term" value="C:plasma membrane"/>
    <property type="evidence" value="ECO:0007669"/>
    <property type="project" value="UniProtKB-SubCell"/>
</dbReference>
<dbReference type="InterPro" id="IPR003740">
    <property type="entry name" value="YitT"/>
</dbReference>
<accession>A0A1S8SCY0</accession>
<dbReference type="InterPro" id="IPR019264">
    <property type="entry name" value="DUF2179"/>
</dbReference>
<protein>
    <recommendedName>
        <fullName evidence="7">DUF2179 domain-containing protein</fullName>
    </recommendedName>
</protein>
<dbReference type="Gene3D" id="3.30.70.120">
    <property type="match status" value="1"/>
</dbReference>
<keyword evidence="5 6" id="KW-0472">Membrane</keyword>
<dbReference type="PANTHER" id="PTHR33545:SF9">
    <property type="entry name" value="UPF0750 MEMBRANE PROTEIN YITE"/>
    <property type="match status" value="1"/>
</dbReference>
<comment type="subcellular location">
    <subcellularLocation>
        <location evidence="1">Cell membrane</location>
        <topology evidence="1">Multi-pass membrane protein</topology>
    </subcellularLocation>
</comment>
<dbReference type="InterPro" id="IPR051461">
    <property type="entry name" value="UPF0750_membrane"/>
</dbReference>
<feature type="transmembrane region" description="Helical" evidence="6">
    <location>
        <begin position="109"/>
        <end position="128"/>
    </location>
</feature>
<feature type="transmembrane region" description="Helical" evidence="6">
    <location>
        <begin position="175"/>
        <end position="194"/>
    </location>
</feature>
<feature type="transmembrane region" description="Helical" evidence="6">
    <location>
        <begin position="42"/>
        <end position="71"/>
    </location>
</feature>
<evidence type="ECO:0000256" key="3">
    <source>
        <dbReference type="ARBA" id="ARBA00022692"/>
    </source>
</evidence>
<sequence length="286" mass="31343">MTMKKSKFREYLIITFGIILVALSIEYFYAPNNIAAGGVTGIAIIINAVVPSFSIGVVSFVLNGLLFIVALVFIDGKFGVKTIYASLGLSVIIWAIERFLNPVAITNDLMMATIFGTLISAFGMAIIFNENASTGGTDILAKMLNIFFHLDIGKSLLVVDFVITLASAFVFGVDVALYSMLSIILLGLIVDRVIEGFNACKSIFIISKNNYEISRYIIDTLDRGCTFINGVGAFTEKETNILYAVLSRNQFIKLKKFIKDVDPDAFITVGEVHEVLGEGFNDIKQH</sequence>
<dbReference type="Pfam" id="PF02588">
    <property type="entry name" value="YitT_membrane"/>
    <property type="match status" value="1"/>
</dbReference>
<evidence type="ECO:0000259" key="7">
    <source>
        <dbReference type="Pfam" id="PF10035"/>
    </source>
</evidence>
<dbReference type="Pfam" id="PF10035">
    <property type="entry name" value="DUF2179"/>
    <property type="match status" value="1"/>
</dbReference>
<dbReference type="PANTHER" id="PTHR33545">
    <property type="entry name" value="UPF0750 MEMBRANE PROTEIN YITT-RELATED"/>
    <property type="match status" value="1"/>
</dbReference>
<dbReference type="AlphaFoldDB" id="A0A1S8SCY0"/>
<gene>
    <name evidence="8" type="ORF">CLBCK_10490</name>
</gene>
<feature type="domain" description="DUF2179" evidence="7">
    <location>
        <begin position="223"/>
        <end position="277"/>
    </location>
</feature>
<evidence type="ECO:0000256" key="6">
    <source>
        <dbReference type="SAM" id="Phobius"/>
    </source>
</evidence>
<evidence type="ECO:0000256" key="4">
    <source>
        <dbReference type="ARBA" id="ARBA00022989"/>
    </source>
</evidence>
<dbReference type="PIRSF" id="PIRSF006483">
    <property type="entry name" value="Membrane_protein_YitT"/>
    <property type="match status" value="1"/>
</dbReference>
<reference evidence="8 9" key="1">
    <citation type="submission" date="2016-05" db="EMBL/GenBank/DDBJ databases">
        <title>Microbial solvent formation.</title>
        <authorList>
            <person name="Poehlein A."/>
            <person name="Montoya Solano J.D."/>
            <person name="Flitsch S."/>
            <person name="Krabben P."/>
            <person name="Duerre P."/>
            <person name="Daniel R."/>
        </authorList>
    </citation>
    <scope>NUCLEOTIDE SEQUENCE [LARGE SCALE GENOMIC DNA]</scope>
    <source>
        <strain evidence="8 9">DSM 53</strain>
    </source>
</reference>
<dbReference type="Proteomes" id="UP000190973">
    <property type="component" value="Unassembled WGS sequence"/>
</dbReference>
<evidence type="ECO:0000256" key="5">
    <source>
        <dbReference type="ARBA" id="ARBA00023136"/>
    </source>
</evidence>
<evidence type="ECO:0000256" key="2">
    <source>
        <dbReference type="ARBA" id="ARBA00022475"/>
    </source>
</evidence>
<comment type="caution">
    <text evidence="8">The sequence shown here is derived from an EMBL/GenBank/DDBJ whole genome shotgun (WGS) entry which is preliminary data.</text>
</comment>
<dbReference type="EMBL" id="LZZI01000013">
    <property type="protein sequence ID" value="OOM63368.1"/>
    <property type="molecule type" value="Genomic_DNA"/>
</dbReference>
<keyword evidence="3 6" id="KW-0812">Transmembrane</keyword>
<name>A0A1S8SCY0_CLOBE</name>
<keyword evidence="2" id="KW-1003">Cell membrane</keyword>
<evidence type="ECO:0000313" key="9">
    <source>
        <dbReference type="Proteomes" id="UP000190973"/>
    </source>
</evidence>
<feature type="transmembrane region" description="Helical" evidence="6">
    <location>
        <begin position="78"/>
        <end position="97"/>
    </location>
</feature>
<keyword evidence="4 6" id="KW-1133">Transmembrane helix</keyword>
<dbReference type="InterPro" id="IPR015867">
    <property type="entry name" value="N-reg_PII/ATP_PRibTrfase_C"/>
</dbReference>
<organism evidence="8 9">
    <name type="scientific">Clostridium beijerinckii</name>
    <name type="common">Clostridium MP</name>
    <dbReference type="NCBI Taxonomy" id="1520"/>
    <lineage>
        <taxon>Bacteria</taxon>
        <taxon>Bacillati</taxon>
        <taxon>Bacillota</taxon>
        <taxon>Clostridia</taxon>
        <taxon>Eubacteriales</taxon>
        <taxon>Clostridiaceae</taxon>
        <taxon>Clostridium</taxon>
    </lineage>
</organism>
<evidence type="ECO:0000256" key="1">
    <source>
        <dbReference type="ARBA" id="ARBA00004651"/>
    </source>
</evidence>
<evidence type="ECO:0000313" key="8">
    <source>
        <dbReference type="EMBL" id="OOM63368.1"/>
    </source>
</evidence>
<dbReference type="CDD" id="cd16380">
    <property type="entry name" value="YitT_C"/>
    <property type="match status" value="1"/>
</dbReference>